<evidence type="ECO:0008006" key="5">
    <source>
        <dbReference type="Google" id="ProtNLM"/>
    </source>
</evidence>
<dbReference type="EMBL" id="HBIM01006388">
    <property type="protein sequence ID" value="CAE0407628.1"/>
    <property type="molecule type" value="Transcribed_RNA"/>
</dbReference>
<evidence type="ECO:0000256" key="1">
    <source>
        <dbReference type="ARBA" id="ARBA00010574"/>
    </source>
</evidence>
<dbReference type="Pfam" id="PF02410">
    <property type="entry name" value="RsfS"/>
    <property type="match status" value="1"/>
</dbReference>
<feature type="signal peptide" evidence="3">
    <location>
        <begin position="1"/>
        <end position="24"/>
    </location>
</feature>
<dbReference type="AlphaFoldDB" id="A0A7S3P638"/>
<feature type="chain" id="PRO_5031192183" description="Ribosome silencing factor" evidence="3">
    <location>
        <begin position="25"/>
        <end position="258"/>
    </location>
</feature>
<accession>A0A7S3P638</accession>
<evidence type="ECO:0000256" key="3">
    <source>
        <dbReference type="SAM" id="SignalP"/>
    </source>
</evidence>
<dbReference type="NCBIfam" id="TIGR00090">
    <property type="entry name" value="rsfS_iojap_ybeB"/>
    <property type="match status" value="1"/>
</dbReference>
<comment type="similarity">
    <text evidence="1">Belongs to the Iojap/RsfS family.</text>
</comment>
<proteinExistence type="inferred from homology"/>
<protein>
    <recommendedName>
        <fullName evidence="5">Ribosome silencing factor</fullName>
    </recommendedName>
</protein>
<dbReference type="GO" id="GO:0043023">
    <property type="term" value="F:ribosomal large subunit binding"/>
    <property type="evidence" value="ECO:0007669"/>
    <property type="project" value="TreeGrafter"/>
</dbReference>
<sequence>MRTDASSTLLFLLVVLRVLPSTEAWMRTTLADRLMGIRATSTMLPAASQPQQQQQQQFTSTTTTTSTTKKNQRDMIEFMEQPVATSSAEAYHNRETRVPPEQDAAADLVRCIVRAADGRKADDIAALRVSHVSTLTTFLVVLSGNSRPQNAAIAKAIRDAVAEQFDGTTPGGTGVPEGSPESGWMVLDYGSVMVHIMTPKSRLYYNVEGQWKDKGGEYMDLSSVLIPNSVVSSDNVSNTEADDVAAAAQQAEDDPFWS</sequence>
<dbReference type="SUPFAM" id="SSF81301">
    <property type="entry name" value="Nucleotidyltransferase"/>
    <property type="match status" value="1"/>
</dbReference>
<dbReference type="InterPro" id="IPR043519">
    <property type="entry name" value="NT_sf"/>
</dbReference>
<dbReference type="Gene3D" id="3.30.460.10">
    <property type="entry name" value="Beta Polymerase, domain 2"/>
    <property type="match status" value="1"/>
</dbReference>
<keyword evidence="3" id="KW-0732">Signal</keyword>
<feature type="region of interest" description="Disordered" evidence="2">
    <location>
        <begin position="44"/>
        <end position="69"/>
    </location>
</feature>
<evidence type="ECO:0000313" key="4">
    <source>
        <dbReference type="EMBL" id="CAE0407628.1"/>
    </source>
</evidence>
<name>A0A7S3P638_9STRA</name>
<dbReference type="PANTHER" id="PTHR21043:SF0">
    <property type="entry name" value="MITOCHONDRIAL ASSEMBLY OF RIBOSOMAL LARGE SUBUNIT PROTEIN 1"/>
    <property type="match status" value="1"/>
</dbReference>
<gene>
    <name evidence="4" type="ORF">ACOF00016_LOCUS5435</name>
</gene>
<organism evidence="4">
    <name type="scientific">Amphora coffeiformis</name>
    <dbReference type="NCBI Taxonomy" id="265554"/>
    <lineage>
        <taxon>Eukaryota</taxon>
        <taxon>Sar</taxon>
        <taxon>Stramenopiles</taxon>
        <taxon>Ochrophyta</taxon>
        <taxon>Bacillariophyta</taxon>
        <taxon>Bacillariophyceae</taxon>
        <taxon>Bacillariophycidae</taxon>
        <taxon>Thalassiophysales</taxon>
        <taxon>Catenulaceae</taxon>
        <taxon>Amphora</taxon>
    </lineage>
</organism>
<reference evidence="4" key="1">
    <citation type="submission" date="2021-01" db="EMBL/GenBank/DDBJ databases">
        <authorList>
            <person name="Corre E."/>
            <person name="Pelletier E."/>
            <person name="Niang G."/>
            <person name="Scheremetjew M."/>
            <person name="Finn R."/>
            <person name="Kale V."/>
            <person name="Holt S."/>
            <person name="Cochrane G."/>
            <person name="Meng A."/>
            <person name="Brown T."/>
            <person name="Cohen L."/>
        </authorList>
    </citation>
    <scope>NUCLEOTIDE SEQUENCE</scope>
    <source>
        <strain evidence="4">CCMP127</strain>
    </source>
</reference>
<dbReference type="HAMAP" id="MF_01477">
    <property type="entry name" value="Iojap_RsfS"/>
    <property type="match status" value="1"/>
</dbReference>
<dbReference type="GO" id="GO:0017148">
    <property type="term" value="P:negative regulation of translation"/>
    <property type="evidence" value="ECO:0007669"/>
    <property type="project" value="TreeGrafter"/>
</dbReference>
<dbReference type="GO" id="GO:0090071">
    <property type="term" value="P:negative regulation of ribosome biogenesis"/>
    <property type="evidence" value="ECO:0007669"/>
    <property type="project" value="TreeGrafter"/>
</dbReference>
<evidence type="ECO:0000256" key="2">
    <source>
        <dbReference type="SAM" id="MobiDB-lite"/>
    </source>
</evidence>
<feature type="compositionally biased region" description="Low complexity" evidence="2">
    <location>
        <begin position="48"/>
        <end position="68"/>
    </location>
</feature>
<dbReference type="PANTHER" id="PTHR21043">
    <property type="entry name" value="IOJAP SUPERFAMILY ORTHOLOG"/>
    <property type="match status" value="1"/>
</dbReference>
<dbReference type="InterPro" id="IPR004394">
    <property type="entry name" value="Iojap/RsfS/C7orf30"/>
</dbReference>